<dbReference type="InterPro" id="IPR008030">
    <property type="entry name" value="NmrA-like"/>
</dbReference>
<accession>A0A8H4K4K9</accession>
<evidence type="ECO:0000259" key="3">
    <source>
        <dbReference type="Pfam" id="PF05368"/>
    </source>
</evidence>
<evidence type="ECO:0000256" key="2">
    <source>
        <dbReference type="ARBA" id="ARBA00023002"/>
    </source>
</evidence>
<protein>
    <submittedName>
        <fullName evidence="4">NAD(P)-binding protein</fullName>
    </submittedName>
</protein>
<dbReference type="PANTHER" id="PTHR47706:SF7">
    <property type="entry name" value="CIPA-LIKE, PUTATIVE (AFU_ORTHOLOGUE AFUA_1G01630)-RELATED"/>
    <property type="match status" value="1"/>
</dbReference>
<dbReference type="AlphaFoldDB" id="A0A8H4K4K9"/>
<dbReference type="Gene3D" id="3.40.50.720">
    <property type="entry name" value="NAD(P)-binding Rossmann-like Domain"/>
    <property type="match status" value="1"/>
</dbReference>
<dbReference type="SUPFAM" id="SSF51735">
    <property type="entry name" value="NAD(P)-binding Rossmann-fold domains"/>
    <property type="match status" value="1"/>
</dbReference>
<dbReference type="EMBL" id="JAADJG010000577">
    <property type="protein sequence ID" value="KAF4443396.1"/>
    <property type="molecule type" value="Genomic_DNA"/>
</dbReference>
<evidence type="ECO:0000313" key="4">
    <source>
        <dbReference type="EMBL" id="KAF4443396.1"/>
    </source>
</evidence>
<keyword evidence="1" id="KW-0521">NADP</keyword>
<proteinExistence type="predicted"/>
<keyword evidence="2" id="KW-0560">Oxidoreductase</keyword>
<sequence>MPASPIIKNVAIVGATGRMGSAFCKELVKTGRHTITALIRVGSKGSLYDGVIRREVNFESKESLVSALSGQQFLVITLPVTAPEGTHSRIVQAAAKAGVTYIMPNSFSYDIRHEDMVKEDMYSAGSVAMCKEIEATGIHYIAMACGFWYQWSLVFGENFFGIDIKSKKSGLGKARFASSERRQSMPRSVKQPAYLHCELTVSRRVMLDSVHRVLGDSDVDWKSQYEPNAERYNDALKEMQAGDQSGFFKCIYTRPFYHNGGGNYRATRGLDNDKLGLSKENLDECKTII</sequence>
<gene>
    <name evidence="4" type="ORF">F53441_11445</name>
</gene>
<evidence type="ECO:0000313" key="5">
    <source>
        <dbReference type="Proteomes" id="UP000605986"/>
    </source>
</evidence>
<name>A0A8H4K4K9_9HYPO</name>
<dbReference type="Proteomes" id="UP000605986">
    <property type="component" value="Unassembled WGS sequence"/>
</dbReference>
<feature type="domain" description="NmrA-like" evidence="3">
    <location>
        <begin position="8"/>
        <end position="170"/>
    </location>
</feature>
<dbReference type="InterPro" id="IPR036291">
    <property type="entry name" value="NAD(P)-bd_dom_sf"/>
</dbReference>
<keyword evidence="5" id="KW-1185">Reference proteome</keyword>
<dbReference type="GO" id="GO:0016491">
    <property type="term" value="F:oxidoreductase activity"/>
    <property type="evidence" value="ECO:0007669"/>
    <property type="project" value="UniProtKB-KW"/>
</dbReference>
<organism evidence="4 5">
    <name type="scientific">Fusarium austroafricanum</name>
    <dbReference type="NCBI Taxonomy" id="2364996"/>
    <lineage>
        <taxon>Eukaryota</taxon>
        <taxon>Fungi</taxon>
        <taxon>Dikarya</taxon>
        <taxon>Ascomycota</taxon>
        <taxon>Pezizomycotina</taxon>
        <taxon>Sordariomycetes</taxon>
        <taxon>Hypocreomycetidae</taxon>
        <taxon>Hypocreales</taxon>
        <taxon>Nectriaceae</taxon>
        <taxon>Fusarium</taxon>
        <taxon>Fusarium concolor species complex</taxon>
    </lineage>
</organism>
<dbReference type="Pfam" id="PF05368">
    <property type="entry name" value="NmrA"/>
    <property type="match status" value="1"/>
</dbReference>
<dbReference type="OrthoDB" id="419598at2759"/>
<reference evidence="4" key="1">
    <citation type="submission" date="2020-01" db="EMBL/GenBank/DDBJ databases">
        <title>Identification and distribution of gene clusters putatively required for synthesis of sphingolipid metabolism inhibitors in phylogenetically diverse species of the filamentous fungus Fusarium.</title>
        <authorList>
            <person name="Kim H.-S."/>
            <person name="Busman M."/>
            <person name="Brown D.W."/>
            <person name="Divon H."/>
            <person name="Uhlig S."/>
            <person name="Proctor R.H."/>
        </authorList>
    </citation>
    <scope>NUCLEOTIDE SEQUENCE</scope>
    <source>
        <strain evidence="4">NRRL 53441</strain>
    </source>
</reference>
<dbReference type="PANTHER" id="PTHR47706">
    <property type="entry name" value="NMRA-LIKE FAMILY PROTEIN"/>
    <property type="match status" value="1"/>
</dbReference>
<dbReference type="InterPro" id="IPR051609">
    <property type="entry name" value="NmrA/Isoflavone_reductase-like"/>
</dbReference>
<evidence type="ECO:0000256" key="1">
    <source>
        <dbReference type="ARBA" id="ARBA00022857"/>
    </source>
</evidence>
<comment type="caution">
    <text evidence="4">The sequence shown here is derived from an EMBL/GenBank/DDBJ whole genome shotgun (WGS) entry which is preliminary data.</text>
</comment>